<name>A0A843TVN0_COLES</name>
<evidence type="ECO:0000313" key="2">
    <source>
        <dbReference type="EMBL" id="MQL72349.1"/>
    </source>
</evidence>
<accession>A0A843TVN0</accession>
<dbReference type="Proteomes" id="UP000652761">
    <property type="component" value="Unassembled WGS sequence"/>
</dbReference>
<protein>
    <submittedName>
        <fullName evidence="2">Uncharacterized protein</fullName>
    </submittedName>
</protein>
<feature type="region of interest" description="Disordered" evidence="1">
    <location>
        <begin position="481"/>
        <end position="505"/>
    </location>
</feature>
<keyword evidence="3" id="KW-1185">Reference proteome</keyword>
<feature type="compositionally biased region" description="Low complexity" evidence="1">
    <location>
        <begin position="441"/>
        <end position="455"/>
    </location>
</feature>
<reference evidence="2" key="1">
    <citation type="submission" date="2017-07" db="EMBL/GenBank/DDBJ databases">
        <title>Taro Niue Genome Assembly and Annotation.</title>
        <authorList>
            <person name="Atibalentja N."/>
            <person name="Keating K."/>
            <person name="Fields C.J."/>
        </authorList>
    </citation>
    <scope>NUCLEOTIDE SEQUENCE</scope>
    <source>
        <strain evidence="2">Niue_2</strain>
        <tissue evidence="2">Leaf</tissue>
    </source>
</reference>
<feature type="compositionally biased region" description="Low complexity" evidence="1">
    <location>
        <begin position="391"/>
        <end position="403"/>
    </location>
</feature>
<feature type="region of interest" description="Disordered" evidence="1">
    <location>
        <begin position="390"/>
        <end position="464"/>
    </location>
</feature>
<comment type="caution">
    <text evidence="2">The sequence shown here is derived from an EMBL/GenBank/DDBJ whole genome shotgun (WGS) entry which is preliminary data.</text>
</comment>
<feature type="compositionally biased region" description="Gly residues" evidence="1">
    <location>
        <begin position="404"/>
        <end position="416"/>
    </location>
</feature>
<dbReference type="AlphaFoldDB" id="A0A843TVN0"/>
<dbReference type="EMBL" id="NMUH01000127">
    <property type="protein sequence ID" value="MQL72349.1"/>
    <property type="molecule type" value="Genomic_DNA"/>
</dbReference>
<proteinExistence type="predicted"/>
<evidence type="ECO:0000256" key="1">
    <source>
        <dbReference type="SAM" id="MobiDB-lite"/>
    </source>
</evidence>
<gene>
    <name evidence="2" type="ORF">Taro_004682</name>
</gene>
<organism evidence="2 3">
    <name type="scientific">Colocasia esculenta</name>
    <name type="common">Wild taro</name>
    <name type="synonym">Arum esculentum</name>
    <dbReference type="NCBI Taxonomy" id="4460"/>
    <lineage>
        <taxon>Eukaryota</taxon>
        <taxon>Viridiplantae</taxon>
        <taxon>Streptophyta</taxon>
        <taxon>Embryophyta</taxon>
        <taxon>Tracheophyta</taxon>
        <taxon>Spermatophyta</taxon>
        <taxon>Magnoliopsida</taxon>
        <taxon>Liliopsida</taxon>
        <taxon>Araceae</taxon>
        <taxon>Aroideae</taxon>
        <taxon>Colocasieae</taxon>
        <taxon>Colocasia</taxon>
    </lineage>
</organism>
<sequence length="547" mass="59485">MKTYPLDLKGAKGQAVREIIFCLPPYYTLHMKEAIKPVKCPSHAGTEHMSHGMQSREILARSRKNIGLGPFPRNEKIEMPFQAELSGLRILFRNFKFSEIHIFCKYLRIQKSLKNIISRIFRSSPNPQTPIPEIPKTQKIQEYQIPKKNKFSEILETQNSHKHKKSQPSPPPACPVVYTTGGPNRWCTSPVPVVYTTGLANGPTRTPPVVYTTGLASGVHQDPTGGAHHRPVRWCTPPGGPTGGVHHRGPQPVYTTGGPPPVVPPPGGVFPLSNPRKKRGRGEEKIEIKCLPGGVHARWYPCPRAVCAVPSSPLPNPSPLPPPPSEVLSLAAAKALRRLAADAAAHRRRRCFLLPLFLFSSLSSFSLPFPGRSPRETEQRKRRRATSFLFLPSLLDGGSPPGDSSGGGGSTGGGGDRCTSSSSGSKERQRGRASGGGCSGGPAAVGARASGGNPSSPAPPFFPFSLWENQARATVEEVQTAATGGVPRPARQGQPESRRLGQSRLEIWHNKCPPRDWRPRVKQLDQVHDIEGDYLEPKIMETQLAAL</sequence>
<evidence type="ECO:0000313" key="3">
    <source>
        <dbReference type="Proteomes" id="UP000652761"/>
    </source>
</evidence>